<proteinExistence type="predicted"/>
<dbReference type="EMBL" id="FQVD01000004">
    <property type="protein sequence ID" value="SHE65800.1"/>
    <property type="molecule type" value="Genomic_DNA"/>
</dbReference>
<dbReference type="AlphaFoldDB" id="A0A1M4VA82"/>
<gene>
    <name evidence="1" type="ORF">SAMN05444349_104149</name>
</gene>
<organism evidence="1 2">
    <name type="scientific">Bacteroides faecichinchillae</name>
    <dbReference type="NCBI Taxonomy" id="871325"/>
    <lineage>
        <taxon>Bacteria</taxon>
        <taxon>Pseudomonadati</taxon>
        <taxon>Bacteroidota</taxon>
        <taxon>Bacteroidia</taxon>
        <taxon>Bacteroidales</taxon>
        <taxon>Bacteroidaceae</taxon>
        <taxon>Bacteroides</taxon>
    </lineage>
</organism>
<evidence type="ECO:0000313" key="2">
    <source>
        <dbReference type="Proteomes" id="UP000184436"/>
    </source>
</evidence>
<keyword evidence="2" id="KW-1185">Reference proteome</keyword>
<dbReference type="Proteomes" id="UP000184436">
    <property type="component" value="Unassembled WGS sequence"/>
</dbReference>
<reference evidence="1 2" key="1">
    <citation type="submission" date="2016-11" db="EMBL/GenBank/DDBJ databases">
        <authorList>
            <person name="Jaros S."/>
            <person name="Januszkiewicz K."/>
            <person name="Wedrychowicz H."/>
        </authorList>
    </citation>
    <scope>NUCLEOTIDE SEQUENCE [LARGE SCALE GENOMIC DNA]</scope>
    <source>
        <strain evidence="1 2">DSM 26883</strain>
    </source>
</reference>
<protein>
    <submittedName>
        <fullName evidence="1">Uncharacterized protein</fullName>
    </submittedName>
</protein>
<sequence>MSLFYIQSIDCNDFLYIINAQRNDSIFQIISMKNNIRSKSEDIVIKGKYYLDLKLVYPMIYNIEEKESVIDSCFLSLNRKSHYSLYIARNLDSLTLTENENNTENKLAIYSIICDACKNKRILLRLYIK</sequence>
<accession>A0A1M4VA82</accession>
<name>A0A1M4VA82_9BACE</name>
<evidence type="ECO:0000313" key="1">
    <source>
        <dbReference type="EMBL" id="SHE65800.1"/>
    </source>
</evidence>